<gene>
    <name evidence="3" type="ORF">CRI94_15270</name>
</gene>
<dbReference type="PROSITE" id="PS51257">
    <property type="entry name" value="PROKAR_LIPOPROTEIN"/>
    <property type="match status" value="1"/>
</dbReference>
<proteinExistence type="predicted"/>
<dbReference type="Proteomes" id="UP000220102">
    <property type="component" value="Unassembled WGS sequence"/>
</dbReference>
<evidence type="ECO:0000256" key="1">
    <source>
        <dbReference type="SAM" id="MobiDB-lite"/>
    </source>
</evidence>
<feature type="signal peptide" evidence="2">
    <location>
        <begin position="1"/>
        <end position="26"/>
    </location>
</feature>
<dbReference type="AlphaFoldDB" id="A0A2A8CUG7"/>
<sequence>MYAVMTRRISFYSASLILLLFATALAGCVSTKERYQRVQKYEKQGKPVAAAFEMVKVLDDDSSWPNGRQELNELAQAGMDMLMETSRQKLSQNAPLDALGALDRIDNLRSACRSVSVSVNEPTGYRSLRREAVDESFAYLMDRGENAETDGRWSVAADAYENAREFAPTNEALREIDARQADVYMAWAEMDMDQGAYRSAFDRADVAASYVSEASPMIENVEALQDAAVARGTKVTAFLPLWQTRQAGAALPPDFLREVNDVLNLRYWSKPPIFIASVPPVPTRRAVRRDDLDRTILSRKQASRIGRILESDLVVTGEIVEFREERDDIESVTQTAQWSVSTPDGREATRGRSGTGPRDTTFVVKEYDRELYATIEIRVIDTRSGRTLSANTIGVDVEDRMVRGEFSGDWRNLDLSGMELSLFHPEDLRAQERELELKLADALADAVARETFDDLVQTIR</sequence>
<accession>A0A2A8CUG7</accession>
<dbReference type="EMBL" id="PDEQ01000009">
    <property type="protein sequence ID" value="PEN11397.1"/>
    <property type="molecule type" value="Genomic_DNA"/>
</dbReference>
<organism evidence="3 4">
    <name type="scientific">Longibacter salinarum</name>
    <dbReference type="NCBI Taxonomy" id="1850348"/>
    <lineage>
        <taxon>Bacteria</taxon>
        <taxon>Pseudomonadati</taxon>
        <taxon>Rhodothermota</taxon>
        <taxon>Rhodothermia</taxon>
        <taxon>Rhodothermales</taxon>
        <taxon>Salisaetaceae</taxon>
        <taxon>Longibacter</taxon>
    </lineage>
</organism>
<name>A0A2A8CUG7_9BACT</name>
<comment type="caution">
    <text evidence="3">The sequence shown here is derived from an EMBL/GenBank/DDBJ whole genome shotgun (WGS) entry which is preliminary data.</text>
</comment>
<feature type="region of interest" description="Disordered" evidence="1">
    <location>
        <begin position="333"/>
        <end position="358"/>
    </location>
</feature>
<feature type="compositionally biased region" description="Polar residues" evidence="1">
    <location>
        <begin position="333"/>
        <end position="342"/>
    </location>
</feature>
<evidence type="ECO:0008006" key="5">
    <source>
        <dbReference type="Google" id="ProtNLM"/>
    </source>
</evidence>
<reference evidence="3 4" key="1">
    <citation type="submission" date="2017-10" db="EMBL/GenBank/DDBJ databases">
        <title>Draft genome of Longibacter Salinarum.</title>
        <authorList>
            <person name="Goh K.M."/>
            <person name="Shamsir M.S."/>
            <person name="Lim S.W."/>
        </authorList>
    </citation>
    <scope>NUCLEOTIDE SEQUENCE [LARGE SCALE GENOMIC DNA]</scope>
    <source>
        <strain evidence="3 4">KCTC 52045</strain>
    </source>
</reference>
<evidence type="ECO:0000313" key="4">
    <source>
        <dbReference type="Proteomes" id="UP000220102"/>
    </source>
</evidence>
<keyword evidence="2" id="KW-0732">Signal</keyword>
<keyword evidence="4" id="KW-1185">Reference proteome</keyword>
<protein>
    <recommendedName>
        <fullName evidence="5">Curli production assembly/transport component CsgG</fullName>
    </recommendedName>
</protein>
<evidence type="ECO:0000256" key="2">
    <source>
        <dbReference type="SAM" id="SignalP"/>
    </source>
</evidence>
<feature type="chain" id="PRO_5013378132" description="Curli production assembly/transport component CsgG" evidence="2">
    <location>
        <begin position="27"/>
        <end position="460"/>
    </location>
</feature>
<evidence type="ECO:0000313" key="3">
    <source>
        <dbReference type="EMBL" id="PEN11397.1"/>
    </source>
</evidence>